<evidence type="ECO:0000256" key="1">
    <source>
        <dbReference type="SAM" id="MobiDB-lite"/>
    </source>
</evidence>
<proteinExistence type="predicted"/>
<dbReference type="AlphaFoldDB" id="A0A8G1RES5"/>
<evidence type="ECO:0000313" key="4">
    <source>
        <dbReference type="Proteomes" id="UP000249789"/>
    </source>
</evidence>
<name>A0A8G1RES5_9EURO</name>
<protein>
    <submittedName>
        <fullName evidence="3">Uncharacterized protein</fullName>
    </submittedName>
</protein>
<keyword evidence="2" id="KW-0812">Transmembrane</keyword>
<dbReference type="Proteomes" id="UP000249789">
    <property type="component" value="Unassembled WGS sequence"/>
</dbReference>
<keyword evidence="4" id="KW-1185">Reference proteome</keyword>
<evidence type="ECO:0000256" key="2">
    <source>
        <dbReference type="SAM" id="Phobius"/>
    </source>
</evidence>
<gene>
    <name evidence="3" type="ORF">BO72DRAFT_452590</name>
</gene>
<accession>A0A8G1RES5</accession>
<dbReference type="GeneID" id="63863091"/>
<keyword evidence="2" id="KW-1133">Transmembrane helix</keyword>
<feature type="transmembrane region" description="Helical" evidence="2">
    <location>
        <begin position="12"/>
        <end position="32"/>
    </location>
</feature>
<evidence type="ECO:0000313" key="3">
    <source>
        <dbReference type="EMBL" id="RAK72502.1"/>
    </source>
</evidence>
<dbReference type="RefSeq" id="XP_040796514.1">
    <property type="nucleotide sequence ID" value="XM_040945758.1"/>
</dbReference>
<keyword evidence="2" id="KW-0472">Membrane</keyword>
<dbReference type="OrthoDB" id="5343383at2759"/>
<feature type="compositionally biased region" description="Basic and acidic residues" evidence="1">
    <location>
        <begin position="50"/>
        <end position="59"/>
    </location>
</feature>
<dbReference type="VEuPathDB" id="FungiDB:BO72DRAFT_452590"/>
<dbReference type="EMBL" id="KZ824694">
    <property type="protein sequence ID" value="RAK72502.1"/>
    <property type="molecule type" value="Genomic_DNA"/>
</dbReference>
<sequence length="308" mass="35375">MPFCKVQFPDSFVGWLHLLILTYATFIILFQWRQEHLQNRLRAAPIPHPPEPDPSKQDEPDPANDIPAPRLPYNETTLVGLITKIYRTYQQLNYINPDELIWPPADGAGHAINEPLCAALHLDPAVISLLKRLPYPRTSRLAETVPITPLSRAFVYLEDEEIRGGRDPKRYGHVDELRGDVLRPQEIALSCPEDEGDCWVLDVAENTIRVWEWDGIPSSGSGDDAIDLRAYHAHHAPTFLSDHLEKLRALQMIPCGHSGVRGYWVQDSGEVYPRIKRTLQEQYGWPYDFREAEWKAASEETWERLLPF</sequence>
<organism evidence="3 4">
    <name type="scientific">Aspergillus fijiensis CBS 313.89</name>
    <dbReference type="NCBI Taxonomy" id="1448319"/>
    <lineage>
        <taxon>Eukaryota</taxon>
        <taxon>Fungi</taxon>
        <taxon>Dikarya</taxon>
        <taxon>Ascomycota</taxon>
        <taxon>Pezizomycotina</taxon>
        <taxon>Eurotiomycetes</taxon>
        <taxon>Eurotiomycetidae</taxon>
        <taxon>Eurotiales</taxon>
        <taxon>Aspergillaceae</taxon>
        <taxon>Aspergillus</taxon>
    </lineage>
</organism>
<reference evidence="3 4" key="1">
    <citation type="submission" date="2018-02" db="EMBL/GenBank/DDBJ databases">
        <title>The genomes of Aspergillus section Nigri reveals drivers in fungal speciation.</title>
        <authorList>
            <consortium name="DOE Joint Genome Institute"/>
            <person name="Vesth T.C."/>
            <person name="Nybo J."/>
            <person name="Theobald S."/>
            <person name="Brandl J."/>
            <person name="Frisvad J.C."/>
            <person name="Nielsen K.F."/>
            <person name="Lyhne E.K."/>
            <person name="Kogle M.E."/>
            <person name="Kuo A."/>
            <person name="Riley R."/>
            <person name="Clum A."/>
            <person name="Nolan M."/>
            <person name="Lipzen A."/>
            <person name="Salamov A."/>
            <person name="Henrissat B."/>
            <person name="Wiebenga A."/>
            <person name="De vries R.P."/>
            <person name="Grigoriev I.V."/>
            <person name="Mortensen U.H."/>
            <person name="Andersen M.R."/>
            <person name="Baker S.E."/>
        </authorList>
    </citation>
    <scope>NUCLEOTIDE SEQUENCE [LARGE SCALE GENOMIC DNA]</scope>
    <source>
        <strain evidence="3 4">CBS 313.89</strain>
    </source>
</reference>
<feature type="region of interest" description="Disordered" evidence="1">
    <location>
        <begin position="43"/>
        <end position="71"/>
    </location>
</feature>